<dbReference type="Proteomes" id="UP001165960">
    <property type="component" value="Unassembled WGS sequence"/>
</dbReference>
<dbReference type="EMBL" id="QTSX02001462">
    <property type="protein sequence ID" value="KAJ9081689.1"/>
    <property type="molecule type" value="Genomic_DNA"/>
</dbReference>
<sequence length="189" mass="20857">MKINPDLEAPLDNSKLIVFVPAPPPESLEFSGYLEYVAPIFQVCGLYLGSYSTPSAIYLPRIMDAPVFFCPFNGKNPSKLLYLLDNLPGKAQYLVSTEELLVKSLTSDNLDDLFTQFVPGYISSEVALTPATRIVKEESLIFGPPPAQVLAPGYTPCMLSGMLFIDLIPNFPKFPPQLLCGHLLEWPSQ</sequence>
<protein>
    <submittedName>
        <fullName evidence="1">Uncharacterized protein</fullName>
    </submittedName>
</protein>
<evidence type="ECO:0000313" key="1">
    <source>
        <dbReference type="EMBL" id="KAJ9081689.1"/>
    </source>
</evidence>
<gene>
    <name evidence="1" type="ORF">DSO57_1011937</name>
</gene>
<proteinExistence type="predicted"/>
<keyword evidence="2" id="KW-1185">Reference proteome</keyword>
<name>A0ACC2U4I7_9FUNG</name>
<organism evidence="1 2">
    <name type="scientific">Entomophthora muscae</name>
    <dbReference type="NCBI Taxonomy" id="34485"/>
    <lineage>
        <taxon>Eukaryota</taxon>
        <taxon>Fungi</taxon>
        <taxon>Fungi incertae sedis</taxon>
        <taxon>Zoopagomycota</taxon>
        <taxon>Entomophthoromycotina</taxon>
        <taxon>Entomophthoromycetes</taxon>
        <taxon>Entomophthorales</taxon>
        <taxon>Entomophthoraceae</taxon>
        <taxon>Entomophthora</taxon>
    </lineage>
</organism>
<comment type="caution">
    <text evidence="1">The sequence shown here is derived from an EMBL/GenBank/DDBJ whole genome shotgun (WGS) entry which is preliminary data.</text>
</comment>
<reference evidence="1" key="1">
    <citation type="submission" date="2022-04" db="EMBL/GenBank/DDBJ databases">
        <title>Genome of the entomopathogenic fungus Entomophthora muscae.</title>
        <authorList>
            <person name="Elya C."/>
            <person name="Lovett B.R."/>
            <person name="Lee E."/>
            <person name="Macias A.M."/>
            <person name="Hajek A.E."/>
            <person name="De Bivort B.L."/>
            <person name="Kasson M.T."/>
            <person name="De Fine Licht H.H."/>
            <person name="Stajich J.E."/>
        </authorList>
    </citation>
    <scope>NUCLEOTIDE SEQUENCE</scope>
    <source>
        <strain evidence="1">Berkeley</strain>
    </source>
</reference>
<accession>A0ACC2U4I7</accession>
<evidence type="ECO:0000313" key="2">
    <source>
        <dbReference type="Proteomes" id="UP001165960"/>
    </source>
</evidence>